<keyword evidence="1" id="KW-0418">Kinase</keyword>
<dbReference type="Proteomes" id="UP000250235">
    <property type="component" value="Unassembled WGS sequence"/>
</dbReference>
<keyword evidence="1" id="KW-0808">Transferase</keyword>
<evidence type="ECO:0000313" key="2">
    <source>
        <dbReference type="Proteomes" id="UP000250235"/>
    </source>
</evidence>
<sequence>MDKVLGHHERLLKQLQELRIQRYEEKKALEIKLESTKARAKGEIKSLHSEVNRLKVEVENAWNLGKEKFLKNSRFNTLCSDKASIVFECGFNGCLAQFGANEYSERGASGLIPRRGTGLGGYS</sequence>
<gene>
    <name evidence="1" type="ORF">F511_33065</name>
</gene>
<dbReference type="GO" id="GO:0016301">
    <property type="term" value="F:kinase activity"/>
    <property type="evidence" value="ECO:0007669"/>
    <property type="project" value="UniProtKB-KW"/>
</dbReference>
<dbReference type="EMBL" id="KV006938">
    <property type="protein sequence ID" value="KZV32106.1"/>
    <property type="molecule type" value="Genomic_DNA"/>
</dbReference>
<accession>A0A2Z7BJH9</accession>
<protein>
    <submittedName>
        <fullName evidence="1">Putative serine/threonine-protein kinase NAK</fullName>
    </submittedName>
</protein>
<keyword evidence="2" id="KW-1185">Reference proteome</keyword>
<organism evidence="1 2">
    <name type="scientific">Dorcoceras hygrometricum</name>
    <dbReference type="NCBI Taxonomy" id="472368"/>
    <lineage>
        <taxon>Eukaryota</taxon>
        <taxon>Viridiplantae</taxon>
        <taxon>Streptophyta</taxon>
        <taxon>Embryophyta</taxon>
        <taxon>Tracheophyta</taxon>
        <taxon>Spermatophyta</taxon>
        <taxon>Magnoliopsida</taxon>
        <taxon>eudicotyledons</taxon>
        <taxon>Gunneridae</taxon>
        <taxon>Pentapetalae</taxon>
        <taxon>asterids</taxon>
        <taxon>lamiids</taxon>
        <taxon>Lamiales</taxon>
        <taxon>Gesneriaceae</taxon>
        <taxon>Didymocarpoideae</taxon>
        <taxon>Trichosporeae</taxon>
        <taxon>Loxocarpinae</taxon>
        <taxon>Dorcoceras</taxon>
    </lineage>
</organism>
<name>A0A2Z7BJH9_9LAMI</name>
<proteinExistence type="predicted"/>
<dbReference type="AlphaFoldDB" id="A0A2Z7BJH9"/>
<evidence type="ECO:0000313" key="1">
    <source>
        <dbReference type="EMBL" id="KZV32106.1"/>
    </source>
</evidence>
<reference evidence="1 2" key="1">
    <citation type="journal article" date="2015" name="Proc. Natl. Acad. Sci. U.S.A.">
        <title>The resurrection genome of Boea hygrometrica: A blueprint for survival of dehydration.</title>
        <authorList>
            <person name="Xiao L."/>
            <person name="Yang G."/>
            <person name="Zhang L."/>
            <person name="Yang X."/>
            <person name="Zhao S."/>
            <person name="Ji Z."/>
            <person name="Zhou Q."/>
            <person name="Hu M."/>
            <person name="Wang Y."/>
            <person name="Chen M."/>
            <person name="Xu Y."/>
            <person name="Jin H."/>
            <person name="Xiao X."/>
            <person name="Hu G."/>
            <person name="Bao F."/>
            <person name="Hu Y."/>
            <person name="Wan P."/>
            <person name="Li L."/>
            <person name="Deng X."/>
            <person name="Kuang T."/>
            <person name="Xiang C."/>
            <person name="Zhu J.K."/>
            <person name="Oliver M.J."/>
            <person name="He Y."/>
        </authorList>
    </citation>
    <scope>NUCLEOTIDE SEQUENCE [LARGE SCALE GENOMIC DNA]</scope>
    <source>
        <strain evidence="2">cv. XS01</strain>
    </source>
</reference>